<feature type="region of interest" description="Disordered" evidence="3">
    <location>
        <begin position="162"/>
        <end position="197"/>
    </location>
</feature>
<name>A0A163ITM2_ABSGL</name>
<sequence length="380" mass="42780">MQSNNQPLYTLSSQTLTPTNSFYTIGGASPIMYSDHELSSVPTNNAAITTTTSAITPQGRSGKKIKVSKRKQVKNACTNCQKACKKCDEGRACQRCVKLGIADSCIDSPRKERLKGVKRGPYKKRQRENVTSDMNQFHLKGQDTPFYYERALVWDNAAPTIQQQQQRNHYQQPHYHQQQQQPHHHYHHQRQTSSSSLSSDFLYAQEQVMPSTTSPTNGYYSSSPSVNQHYYSQSPIHGTPSPLSNSLTDHYASPMTSSLSASPTSSIMPLPQDTLESILSVDDMTLLSLQVPIKQEPLYEDDLMMLPLQDPAPSSPTTSASFAWSTPSPTNASFAPHLTQAIYHQQQYIPHQHQLKEQLPMYWDQSTYDWSSVCAPQPYM</sequence>
<accession>A0A163ITM2</accession>
<dbReference type="PANTHER" id="PTHR47659">
    <property type="entry name" value="ZN(II)2CYS6 TRANSCRIPTION FACTOR (EUROFUNG)-RELATED"/>
    <property type="match status" value="1"/>
</dbReference>
<dbReference type="Proteomes" id="UP000078561">
    <property type="component" value="Unassembled WGS sequence"/>
</dbReference>
<organism evidence="5">
    <name type="scientific">Absidia glauca</name>
    <name type="common">Pin mould</name>
    <dbReference type="NCBI Taxonomy" id="4829"/>
    <lineage>
        <taxon>Eukaryota</taxon>
        <taxon>Fungi</taxon>
        <taxon>Fungi incertae sedis</taxon>
        <taxon>Mucoromycota</taxon>
        <taxon>Mucoromycotina</taxon>
        <taxon>Mucoromycetes</taxon>
        <taxon>Mucorales</taxon>
        <taxon>Cunninghamellaceae</taxon>
        <taxon>Absidia</taxon>
    </lineage>
</organism>
<evidence type="ECO:0000256" key="1">
    <source>
        <dbReference type="ARBA" id="ARBA00022723"/>
    </source>
</evidence>
<dbReference type="InterPro" id="IPR001138">
    <property type="entry name" value="Zn2Cys6_DnaBD"/>
</dbReference>
<proteinExistence type="predicted"/>
<keyword evidence="6" id="KW-1185">Reference proteome</keyword>
<dbReference type="GO" id="GO:0000981">
    <property type="term" value="F:DNA-binding transcription factor activity, RNA polymerase II-specific"/>
    <property type="evidence" value="ECO:0007669"/>
    <property type="project" value="InterPro"/>
</dbReference>
<evidence type="ECO:0000313" key="5">
    <source>
        <dbReference type="EMBL" id="SAL95240.1"/>
    </source>
</evidence>
<feature type="region of interest" description="Disordered" evidence="3">
    <location>
        <begin position="209"/>
        <end position="268"/>
    </location>
</feature>
<dbReference type="CDD" id="cd00067">
    <property type="entry name" value="GAL4"/>
    <property type="match status" value="1"/>
</dbReference>
<feature type="compositionally biased region" description="Polar residues" evidence="3">
    <location>
        <begin position="209"/>
        <end position="248"/>
    </location>
</feature>
<gene>
    <name evidence="5" type="primary">ABSGL_00558.1 scaffold 832</name>
</gene>
<evidence type="ECO:0000256" key="2">
    <source>
        <dbReference type="ARBA" id="ARBA00023242"/>
    </source>
</evidence>
<evidence type="ECO:0000256" key="3">
    <source>
        <dbReference type="SAM" id="MobiDB-lite"/>
    </source>
</evidence>
<feature type="compositionally biased region" description="Low complexity" evidence="3">
    <location>
        <begin position="252"/>
        <end position="266"/>
    </location>
</feature>
<feature type="compositionally biased region" description="Low complexity" evidence="3">
    <location>
        <begin position="162"/>
        <end position="181"/>
    </location>
</feature>
<dbReference type="EMBL" id="LT550270">
    <property type="protein sequence ID" value="SAL95240.1"/>
    <property type="molecule type" value="Genomic_DNA"/>
</dbReference>
<dbReference type="AlphaFoldDB" id="A0A163ITM2"/>
<dbReference type="InParanoid" id="A0A163ITM2"/>
<dbReference type="InterPro" id="IPR050335">
    <property type="entry name" value="ERT1_acuK_gluconeogen_tf"/>
</dbReference>
<evidence type="ECO:0000313" key="6">
    <source>
        <dbReference type="Proteomes" id="UP000078561"/>
    </source>
</evidence>
<dbReference type="PANTHER" id="PTHR47659:SF7">
    <property type="entry name" value="FUNGAL TRANSCRIPTIONAL REGULATORY PROTEIN, N-TERMINAL DOMAIN-CONTAINING PROTEIN"/>
    <property type="match status" value="1"/>
</dbReference>
<feature type="domain" description="Zn(2)-C6 fungal-type" evidence="4">
    <location>
        <begin position="71"/>
        <end position="116"/>
    </location>
</feature>
<evidence type="ECO:0000259" key="4">
    <source>
        <dbReference type="SMART" id="SM00066"/>
    </source>
</evidence>
<keyword evidence="1" id="KW-0479">Metal-binding</keyword>
<dbReference type="SMART" id="SM00066">
    <property type="entry name" value="GAL4"/>
    <property type="match status" value="1"/>
</dbReference>
<dbReference type="OrthoDB" id="5575144at2759"/>
<keyword evidence="2" id="KW-0539">Nucleus</keyword>
<protein>
    <recommendedName>
        <fullName evidence="4">Zn(2)-C6 fungal-type domain-containing protein</fullName>
    </recommendedName>
</protein>
<reference evidence="5" key="1">
    <citation type="submission" date="2016-04" db="EMBL/GenBank/DDBJ databases">
        <authorList>
            <person name="Evans L.H."/>
            <person name="Alamgir A."/>
            <person name="Owens N."/>
            <person name="Weber N.D."/>
            <person name="Virtaneva K."/>
            <person name="Barbian K."/>
            <person name="Babar A."/>
            <person name="Rosenke K."/>
        </authorList>
    </citation>
    <scope>NUCLEOTIDE SEQUENCE [LARGE SCALE GENOMIC DNA]</scope>
    <source>
        <strain evidence="5">CBS 101.48</strain>
    </source>
</reference>
<dbReference type="STRING" id="4829.A0A163ITM2"/>
<dbReference type="GO" id="GO:0008270">
    <property type="term" value="F:zinc ion binding"/>
    <property type="evidence" value="ECO:0007669"/>
    <property type="project" value="InterPro"/>
</dbReference>